<sequence length="100" mass="10666">MDRLISIFCYAEWIADVQASITRGIVRGVVGEVFFLPIPITVWVSNTIAVGDANTSALTILSRWLIVPTLTTRCPTGGTRIPTGATTTPAGSWTKEVSSA</sequence>
<evidence type="ECO:0000256" key="1">
    <source>
        <dbReference type="SAM" id="MobiDB-lite"/>
    </source>
</evidence>
<dbReference type="AlphaFoldDB" id="A0A7J8T5B0"/>
<proteinExistence type="predicted"/>
<comment type="caution">
    <text evidence="2">The sequence shown here is derived from an EMBL/GenBank/DDBJ whole genome shotgun (WGS) entry which is preliminary data.</text>
</comment>
<reference evidence="2 3" key="1">
    <citation type="journal article" date="2019" name="Genome Biol. Evol.">
        <title>Insights into the evolution of the New World diploid cottons (Gossypium, subgenus Houzingenia) based on genome sequencing.</title>
        <authorList>
            <person name="Grover C.E."/>
            <person name="Arick M.A. 2nd"/>
            <person name="Thrash A."/>
            <person name="Conover J.L."/>
            <person name="Sanders W.S."/>
            <person name="Peterson D.G."/>
            <person name="Frelichowski J.E."/>
            <person name="Scheffler J.A."/>
            <person name="Scheffler B.E."/>
            <person name="Wendel J.F."/>
        </authorList>
    </citation>
    <scope>NUCLEOTIDE SEQUENCE [LARGE SCALE GENOMIC DNA]</scope>
    <source>
        <strain evidence="2">27</strain>
        <tissue evidence="2">Leaf</tissue>
    </source>
</reference>
<gene>
    <name evidence="2" type="ORF">Godav_029146</name>
</gene>
<keyword evidence="3" id="KW-1185">Reference proteome</keyword>
<evidence type="ECO:0000313" key="3">
    <source>
        <dbReference type="Proteomes" id="UP000593561"/>
    </source>
</evidence>
<dbReference type="Proteomes" id="UP000593561">
    <property type="component" value="Unassembled WGS sequence"/>
</dbReference>
<name>A0A7J8T5B0_GOSDV</name>
<feature type="compositionally biased region" description="Polar residues" evidence="1">
    <location>
        <begin position="84"/>
        <end position="100"/>
    </location>
</feature>
<organism evidence="2 3">
    <name type="scientific">Gossypium davidsonii</name>
    <name type="common">Davidson's cotton</name>
    <name type="synonym">Gossypium klotzschianum subsp. davidsonii</name>
    <dbReference type="NCBI Taxonomy" id="34287"/>
    <lineage>
        <taxon>Eukaryota</taxon>
        <taxon>Viridiplantae</taxon>
        <taxon>Streptophyta</taxon>
        <taxon>Embryophyta</taxon>
        <taxon>Tracheophyta</taxon>
        <taxon>Spermatophyta</taxon>
        <taxon>Magnoliopsida</taxon>
        <taxon>eudicotyledons</taxon>
        <taxon>Gunneridae</taxon>
        <taxon>Pentapetalae</taxon>
        <taxon>rosids</taxon>
        <taxon>malvids</taxon>
        <taxon>Malvales</taxon>
        <taxon>Malvaceae</taxon>
        <taxon>Malvoideae</taxon>
        <taxon>Gossypium</taxon>
    </lineage>
</organism>
<accession>A0A7J8T5B0</accession>
<feature type="region of interest" description="Disordered" evidence="1">
    <location>
        <begin position="77"/>
        <end position="100"/>
    </location>
</feature>
<dbReference type="EMBL" id="JABFAC010027608">
    <property type="protein sequence ID" value="MBA0633577.1"/>
    <property type="molecule type" value="Genomic_DNA"/>
</dbReference>
<protein>
    <submittedName>
        <fullName evidence="2">Uncharacterized protein</fullName>
    </submittedName>
</protein>
<evidence type="ECO:0000313" key="2">
    <source>
        <dbReference type="EMBL" id="MBA0633577.1"/>
    </source>
</evidence>